<accession>X0K243</accession>
<feature type="region of interest" description="Disordered" evidence="1">
    <location>
        <begin position="70"/>
        <end position="136"/>
    </location>
</feature>
<protein>
    <submittedName>
        <fullName evidence="2">Uncharacterized protein</fullName>
    </submittedName>
</protein>
<organism evidence="2">
    <name type="scientific">Fusarium odoratissimum (strain NRRL 54006)</name>
    <dbReference type="NCBI Taxonomy" id="1089451"/>
    <lineage>
        <taxon>Eukaryota</taxon>
        <taxon>Fungi</taxon>
        <taxon>Dikarya</taxon>
        <taxon>Ascomycota</taxon>
        <taxon>Pezizomycotina</taxon>
        <taxon>Sordariomycetes</taxon>
        <taxon>Hypocreomycetidae</taxon>
        <taxon>Hypocreales</taxon>
        <taxon>Nectriaceae</taxon>
        <taxon>Fusarium</taxon>
        <taxon>Fusarium oxysporum species complex</taxon>
        <taxon>Fusarium oxysporum f. sp. cubense (strain race 4)</taxon>
    </lineage>
</organism>
<evidence type="ECO:0000313" key="2">
    <source>
        <dbReference type="EMBL" id="EXL91134.1"/>
    </source>
</evidence>
<sequence length="253" mass="27605">MVVPEIGLVPNTSMHPGTYPLYPLRPQVMAQPEGNQWLRPFSNAMEQQHGLIPPSSVCVDPAVLQSTTAAPGGVMKGQGQHDQGYQQSRPFVPTPSGLSAAPESPSASVGRAEHRARKTRGSSAVLGHRRSRPNHGHLQTMSTWRFQGHWRTQPQGGSSGYFPKQGISRAIVPHRCGLPRNAAAQTGDGETSGHIQRLRRPLEQRMPLALRPQLPSIRLLFPEIFASKTEASTAHRSLHGTRGNDFGVVQPRQ</sequence>
<name>X0K243_FUSO5</name>
<reference evidence="2" key="2">
    <citation type="submission" date="2014-03" db="EMBL/GenBank/DDBJ databases">
        <title>The Genome Annotation of Fusarium oxysporum II5.</title>
        <authorList>
            <consortium name="The Broad Institute Genomics Platform"/>
            <person name="Ma L.-J."/>
            <person name="Corby-Kistler H."/>
            <person name="Broz K."/>
            <person name="Gale L.R."/>
            <person name="Jonkers W."/>
            <person name="O'Donnell K."/>
            <person name="Ploetz R."/>
            <person name="Steinberg C."/>
            <person name="Schwartz D.C."/>
            <person name="VanEtten H."/>
            <person name="Zhou S."/>
            <person name="Young S.K."/>
            <person name="Zeng Q."/>
            <person name="Gargeya S."/>
            <person name="Fitzgerald M."/>
            <person name="Abouelleil A."/>
            <person name="Alvarado L."/>
            <person name="Chapman S.B."/>
            <person name="Gainer-Dewar J."/>
            <person name="Goldberg J."/>
            <person name="Griggs A."/>
            <person name="Gujja S."/>
            <person name="Hansen M."/>
            <person name="Howarth C."/>
            <person name="Imamovic A."/>
            <person name="Ireland A."/>
            <person name="Larimer J."/>
            <person name="McCowan C."/>
            <person name="Murphy C."/>
            <person name="Pearson M."/>
            <person name="Poon T.W."/>
            <person name="Priest M."/>
            <person name="Roberts A."/>
            <person name="Saif S."/>
            <person name="Shea T."/>
            <person name="Sykes S."/>
            <person name="Wortman J."/>
            <person name="Nusbaum C."/>
            <person name="Birren B."/>
        </authorList>
    </citation>
    <scope>NUCLEOTIDE SEQUENCE</scope>
    <source>
        <strain evidence="2">54006</strain>
    </source>
</reference>
<dbReference type="VEuPathDB" id="FungiDB:FOIG_15708"/>
<feature type="region of interest" description="Disordered" evidence="1">
    <location>
        <begin position="232"/>
        <end position="253"/>
    </location>
</feature>
<proteinExistence type="predicted"/>
<feature type="compositionally biased region" description="Polar residues" evidence="1">
    <location>
        <begin position="80"/>
        <end position="89"/>
    </location>
</feature>
<reference evidence="2" key="1">
    <citation type="submission" date="2011-11" db="EMBL/GenBank/DDBJ databases">
        <title>The Genome Sequence of Fusarium oxysporum II5.</title>
        <authorList>
            <consortium name="The Broad Institute Genome Sequencing Platform"/>
            <person name="Ma L.-J."/>
            <person name="Gale L.R."/>
            <person name="Schwartz D.C."/>
            <person name="Zhou S."/>
            <person name="Corby-Kistler H."/>
            <person name="Young S.K."/>
            <person name="Zeng Q."/>
            <person name="Gargeya S."/>
            <person name="Fitzgerald M."/>
            <person name="Haas B."/>
            <person name="Abouelleil A."/>
            <person name="Alvarado L."/>
            <person name="Arachchi H.M."/>
            <person name="Berlin A."/>
            <person name="Brown A."/>
            <person name="Chapman S.B."/>
            <person name="Chen Z."/>
            <person name="Dunbar C."/>
            <person name="Freedman E."/>
            <person name="Gearin G."/>
            <person name="Goldberg J."/>
            <person name="Griggs A."/>
            <person name="Gujja S."/>
            <person name="Heiman D."/>
            <person name="Howarth C."/>
            <person name="Larson L."/>
            <person name="Lui A."/>
            <person name="MacDonald P.J.P."/>
            <person name="Montmayeur A."/>
            <person name="Murphy C."/>
            <person name="Neiman D."/>
            <person name="Pearson M."/>
            <person name="Priest M."/>
            <person name="Roberts A."/>
            <person name="Saif S."/>
            <person name="Shea T."/>
            <person name="Shenoy N."/>
            <person name="Sisk P."/>
            <person name="Stolte C."/>
            <person name="Sykes S."/>
            <person name="Wortman J."/>
            <person name="Nusbaum C."/>
            <person name="Birren B."/>
        </authorList>
    </citation>
    <scope>NUCLEOTIDE SEQUENCE [LARGE SCALE GENOMIC DNA]</scope>
    <source>
        <strain evidence="2">54006</strain>
    </source>
</reference>
<gene>
    <name evidence="2" type="ORF">FOIG_15708</name>
</gene>
<dbReference type="AlphaFoldDB" id="X0K243"/>
<dbReference type="GeneID" id="42040883"/>
<evidence type="ECO:0000256" key="1">
    <source>
        <dbReference type="SAM" id="MobiDB-lite"/>
    </source>
</evidence>
<dbReference type="RefSeq" id="XP_031053224.1">
    <property type="nucleotide sequence ID" value="XM_031217095.1"/>
</dbReference>
<dbReference type="Proteomes" id="UP000030685">
    <property type="component" value="Unassembled WGS sequence"/>
</dbReference>
<dbReference type="EMBL" id="KK036133">
    <property type="protein sequence ID" value="EXL91134.1"/>
    <property type="molecule type" value="Genomic_DNA"/>
</dbReference>
<dbReference type="HOGENOM" id="CLU_069846_0_0_1"/>